<name>A0ABQ4RYX9_9HYPH</name>
<sequence length="118" mass="12770">MRRLLILPLLVLAFAALFLRSYSLPPAPDRQGGTTVSLTYPNRAPFGSPRGDCVGAPVEEPPIPCLIASVARARNDGFTLLQLPFCVTCYSLSQRLAVIGRDEKAVAAKQAQIGRFGW</sequence>
<comment type="caution">
    <text evidence="1">The sequence shown here is derived from an EMBL/GenBank/DDBJ whole genome shotgun (WGS) entry which is preliminary data.</text>
</comment>
<keyword evidence="2" id="KW-1185">Reference proteome</keyword>
<protein>
    <submittedName>
        <fullName evidence="1">Uncharacterized protein</fullName>
    </submittedName>
</protein>
<evidence type="ECO:0000313" key="1">
    <source>
        <dbReference type="EMBL" id="GJD94833.1"/>
    </source>
</evidence>
<accession>A0ABQ4RYX9</accession>
<dbReference type="EMBL" id="BPQP01000029">
    <property type="protein sequence ID" value="GJD94833.1"/>
    <property type="molecule type" value="Genomic_DNA"/>
</dbReference>
<evidence type="ECO:0000313" key="2">
    <source>
        <dbReference type="Proteomes" id="UP001055125"/>
    </source>
</evidence>
<dbReference type="RefSeq" id="WP_238243990.1">
    <property type="nucleotide sequence ID" value="NZ_BPQP01000029.1"/>
</dbReference>
<reference evidence="1" key="2">
    <citation type="submission" date="2021-08" db="EMBL/GenBank/DDBJ databases">
        <authorList>
            <person name="Tani A."/>
            <person name="Ola A."/>
            <person name="Ogura Y."/>
            <person name="Katsura K."/>
            <person name="Hayashi T."/>
        </authorList>
    </citation>
    <scope>NUCLEOTIDE SEQUENCE</scope>
    <source>
        <strain evidence="1">DSM 19015</strain>
    </source>
</reference>
<proteinExistence type="predicted"/>
<reference evidence="1" key="1">
    <citation type="journal article" date="2021" name="Front. Microbiol.">
        <title>Comprehensive Comparative Genomics and Phenotyping of Methylobacterium Species.</title>
        <authorList>
            <person name="Alessa O."/>
            <person name="Ogura Y."/>
            <person name="Fujitani Y."/>
            <person name="Takami H."/>
            <person name="Hayashi T."/>
            <person name="Sahin N."/>
            <person name="Tani A."/>
        </authorList>
    </citation>
    <scope>NUCLEOTIDE SEQUENCE</scope>
    <source>
        <strain evidence="1">DSM 19015</strain>
    </source>
</reference>
<dbReference type="Proteomes" id="UP001055125">
    <property type="component" value="Unassembled WGS sequence"/>
</dbReference>
<organism evidence="1 2">
    <name type="scientific">Methylobacterium iners</name>
    <dbReference type="NCBI Taxonomy" id="418707"/>
    <lineage>
        <taxon>Bacteria</taxon>
        <taxon>Pseudomonadati</taxon>
        <taxon>Pseudomonadota</taxon>
        <taxon>Alphaproteobacteria</taxon>
        <taxon>Hyphomicrobiales</taxon>
        <taxon>Methylobacteriaceae</taxon>
        <taxon>Methylobacterium</taxon>
    </lineage>
</organism>
<gene>
    <name evidence="1" type="ORF">OCOJLMKI_2039</name>
</gene>